<keyword evidence="8" id="KW-1133">Transmembrane helix</keyword>
<dbReference type="Gene3D" id="1.10.630.10">
    <property type="entry name" value="Cytochrome P450"/>
    <property type="match status" value="1"/>
</dbReference>
<evidence type="ECO:0000256" key="8">
    <source>
        <dbReference type="SAM" id="Phobius"/>
    </source>
</evidence>
<keyword evidence="8" id="KW-0812">Transmembrane</keyword>
<feature type="binding site" description="axial binding residue" evidence="6">
    <location>
        <position position="464"/>
    </location>
    <ligand>
        <name>heme</name>
        <dbReference type="ChEBI" id="CHEBI:30413"/>
    </ligand>
    <ligandPart>
        <name>Fe</name>
        <dbReference type="ChEBI" id="CHEBI:18248"/>
    </ligandPart>
</feature>
<comment type="cofactor">
    <cofactor evidence="1 6">
        <name>heme</name>
        <dbReference type="ChEBI" id="CHEBI:30413"/>
    </cofactor>
</comment>
<keyword evidence="4 7" id="KW-0560">Oxidoreductase</keyword>
<dbReference type="AlphaFoldDB" id="A0A9P8NH22"/>
<evidence type="ECO:0000256" key="2">
    <source>
        <dbReference type="ARBA" id="ARBA00010617"/>
    </source>
</evidence>
<keyword evidence="8" id="KW-0472">Membrane</keyword>
<keyword evidence="6 7" id="KW-0349">Heme</keyword>
<evidence type="ECO:0000313" key="9">
    <source>
        <dbReference type="EMBL" id="KAH1906545.1"/>
    </source>
</evidence>
<dbReference type="InterPro" id="IPR017972">
    <property type="entry name" value="Cyt_P450_CS"/>
</dbReference>
<evidence type="ECO:0000256" key="1">
    <source>
        <dbReference type="ARBA" id="ARBA00001971"/>
    </source>
</evidence>
<comment type="caution">
    <text evidence="9">The sequence shown here is derived from an EMBL/GenBank/DDBJ whole genome shotgun (WGS) entry which is preliminary data.</text>
</comment>
<sequence length="521" mass="58759">MDSAQPTKLDFLTVPATPFSIGGLASIVVLVTVVIGPKAVIDTVLNSYLSLVHRIPAADGKKYMSGPAYTFPNGQMVDKFLAARTRSWEWEEKYGKTYRIWAASIPEVVITDPKDVEVLYQQSTDHNKAPQANAGWLLTQLLGSGLGLINGTRWSTLRKTLDPMFSHRAALQYLRDSLDAGAQDYVAGIHQFAKADGQVQTADGKVMVINATQALQRYPFFEVASMFYGKMSEAEHERLWDLGRRYSEVFAAIVSGGIHRSKLTRYLNTKAWNNARDYQKAWRDFNREIYTARKMTAPDTPIVALTEAAERGELTPNEVTDTIAESTFANLDIVTHVISSCIILLADSPEVQNDLLQEMEKNKADRENYITRKDTLLHYCLLESLRLRPVLSFTFPENPPREKILGNFVVPKDTTIIVDAFAINIRNPFWGPDNRAYRPSRFAGIKQSQLRYNLATFGYGPRKCLGQHIADKIVKAVVYHLFSKYRVSLMPMQAVEGDFKVDKTSWVALYDVDLKLEPRES</sequence>
<dbReference type="GO" id="GO:0020037">
    <property type="term" value="F:heme binding"/>
    <property type="evidence" value="ECO:0007669"/>
    <property type="project" value="InterPro"/>
</dbReference>
<dbReference type="Proteomes" id="UP000813423">
    <property type="component" value="Unassembled WGS sequence"/>
</dbReference>
<dbReference type="EMBL" id="JAIBSC010000036">
    <property type="protein sequence ID" value="KAH1906545.1"/>
    <property type="molecule type" value="Genomic_DNA"/>
</dbReference>
<dbReference type="PANTHER" id="PTHR24305:SF166">
    <property type="entry name" value="CYTOCHROME P450 12A4, MITOCHONDRIAL-RELATED"/>
    <property type="match status" value="1"/>
</dbReference>
<keyword evidence="7" id="KW-0503">Monooxygenase</keyword>
<feature type="transmembrane region" description="Helical" evidence="8">
    <location>
        <begin position="12"/>
        <end position="35"/>
    </location>
</feature>
<evidence type="ECO:0000256" key="4">
    <source>
        <dbReference type="ARBA" id="ARBA00023002"/>
    </source>
</evidence>
<dbReference type="GO" id="GO:0044283">
    <property type="term" value="P:small molecule biosynthetic process"/>
    <property type="evidence" value="ECO:0007669"/>
    <property type="project" value="UniProtKB-ARBA"/>
</dbReference>
<accession>A0A9P8NH22</accession>
<comment type="similarity">
    <text evidence="2 7">Belongs to the cytochrome P450 family.</text>
</comment>
<dbReference type="PROSITE" id="PS00086">
    <property type="entry name" value="CYTOCHROME_P450"/>
    <property type="match status" value="1"/>
</dbReference>
<evidence type="ECO:0000256" key="6">
    <source>
        <dbReference type="PIRSR" id="PIRSR602401-1"/>
    </source>
</evidence>
<protein>
    <recommendedName>
        <fullName evidence="11">Cytochrome P450 monooxygenase GliC2</fullName>
    </recommendedName>
</protein>
<dbReference type="GO" id="GO:0005506">
    <property type="term" value="F:iron ion binding"/>
    <property type="evidence" value="ECO:0007669"/>
    <property type="project" value="InterPro"/>
</dbReference>
<dbReference type="GO" id="GO:0016705">
    <property type="term" value="F:oxidoreductase activity, acting on paired donors, with incorporation or reduction of molecular oxygen"/>
    <property type="evidence" value="ECO:0007669"/>
    <property type="project" value="InterPro"/>
</dbReference>
<proteinExistence type="inferred from homology"/>
<dbReference type="CDD" id="cd20615">
    <property type="entry name" value="CYP_GliC-like"/>
    <property type="match status" value="1"/>
</dbReference>
<keyword evidence="3 6" id="KW-0479">Metal-binding</keyword>
<dbReference type="InterPro" id="IPR036396">
    <property type="entry name" value="Cyt_P450_sf"/>
</dbReference>
<dbReference type="InterPro" id="IPR050121">
    <property type="entry name" value="Cytochrome_P450_monoxygenase"/>
</dbReference>
<keyword evidence="5 6" id="KW-0408">Iron</keyword>
<evidence type="ECO:0000256" key="7">
    <source>
        <dbReference type="RuleBase" id="RU000461"/>
    </source>
</evidence>
<reference evidence="9" key="1">
    <citation type="submission" date="2021-08" db="EMBL/GenBank/DDBJ databases">
        <title>Global Aspergillus fumigatus from environmental and clinical sources.</title>
        <authorList>
            <person name="Barber A."/>
            <person name="Sae-Ong T."/>
        </authorList>
    </citation>
    <scope>NUCLEOTIDE SEQUENCE</scope>
    <source>
        <strain evidence="9">NRZ-2016-071</strain>
    </source>
</reference>
<dbReference type="SUPFAM" id="SSF48264">
    <property type="entry name" value="Cytochrome P450"/>
    <property type="match status" value="1"/>
</dbReference>
<evidence type="ECO:0000313" key="10">
    <source>
        <dbReference type="Proteomes" id="UP000813423"/>
    </source>
</evidence>
<name>A0A9P8NH22_ASPFM</name>
<dbReference type="GO" id="GO:0004497">
    <property type="term" value="F:monooxygenase activity"/>
    <property type="evidence" value="ECO:0007669"/>
    <property type="project" value="UniProtKB-KW"/>
</dbReference>
<dbReference type="PRINTS" id="PR00463">
    <property type="entry name" value="EP450I"/>
</dbReference>
<dbReference type="Pfam" id="PF00067">
    <property type="entry name" value="p450"/>
    <property type="match status" value="1"/>
</dbReference>
<dbReference type="InterPro" id="IPR002401">
    <property type="entry name" value="Cyt_P450_E_grp-I"/>
</dbReference>
<dbReference type="InterPro" id="IPR001128">
    <property type="entry name" value="Cyt_P450"/>
</dbReference>
<evidence type="ECO:0008006" key="11">
    <source>
        <dbReference type="Google" id="ProtNLM"/>
    </source>
</evidence>
<evidence type="ECO:0000256" key="3">
    <source>
        <dbReference type="ARBA" id="ARBA00022723"/>
    </source>
</evidence>
<organism evidence="9 10">
    <name type="scientific">Aspergillus fumigatus</name>
    <name type="common">Neosartorya fumigata</name>
    <dbReference type="NCBI Taxonomy" id="746128"/>
    <lineage>
        <taxon>Eukaryota</taxon>
        <taxon>Fungi</taxon>
        <taxon>Dikarya</taxon>
        <taxon>Ascomycota</taxon>
        <taxon>Pezizomycotina</taxon>
        <taxon>Eurotiomycetes</taxon>
        <taxon>Eurotiomycetidae</taxon>
        <taxon>Eurotiales</taxon>
        <taxon>Aspergillaceae</taxon>
        <taxon>Aspergillus</taxon>
        <taxon>Aspergillus subgen. Fumigati</taxon>
    </lineage>
</organism>
<gene>
    <name evidence="9" type="ORF">KXV57_005380</name>
</gene>
<evidence type="ECO:0000256" key="5">
    <source>
        <dbReference type="ARBA" id="ARBA00023004"/>
    </source>
</evidence>
<dbReference type="PANTHER" id="PTHR24305">
    <property type="entry name" value="CYTOCHROME P450"/>
    <property type="match status" value="1"/>
</dbReference>